<sequence>MINKELIEEFKGHKWFACTMDDGFIASANTRKELLAKFGRINAKHVFKGIYEFKEGNSLFAWTVNVYHGLEYAKADGYVVDDEHNTWDKNL</sequence>
<dbReference type="EMBL" id="PP965177">
    <property type="protein sequence ID" value="XDJ02594.1"/>
    <property type="molecule type" value="Genomic_DNA"/>
</dbReference>
<evidence type="ECO:0000313" key="1">
    <source>
        <dbReference type="EMBL" id="XDJ02594.1"/>
    </source>
</evidence>
<organism evidence="1">
    <name type="scientific">Bacillus phage KoopaTroopa</name>
    <dbReference type="NCBI Taxonomy" id="3234046"/>
    <lineage>
        <taxon>Viruses</taxon>
        <taxon>Duplodnaviria</taxon>
        <taxon>Heunggongvirae</taxon>
        <taxon>Uroviricota</taxon>
        <taxon>Caudoviricetes</taxon>
    </lineage>
</organism>
<proteinExistence type="predicted"/>
<name>A0AB39C7H3_9CAUD</name>
<accession>A0AB39C7H3</accession>
<reference evidence="1" key="1">
    <citation type="submission" date="2024-06" db="EMBL/GenBank/DDBJ databases">
        <authorList>
            <person name="Lee H."/>
            <person name="Agrawal S."/>
        </authorList>
    </citation>
    <scope>NUCLEOTIDE SEQUENCE</scope>
</reference>
<protein>
    <submittedName>
        <fullName evidence="1">Uncharacterized protein</fullName>
    </submittedName>
</protein>